<organism evidence="9 10">
    <name type="scientific">Paracidobacterium acidisoli</name>
    <dbReference type="NCBI Taxonomy" id="2303751"/>
    <lineage>
        <taxon>Bacteria</taxon>
        <taxon>Pseudomonadati</taxon>
        <taxon>Acidobacteriota</taxon>
        <taxon>Terriglobia</taxon>
        <taxon>Terriglobales</taxon>
        <taxon>Acidobacteriaceae</taxon>
        <taxon>Paracidobacterium</taxon>
    </lineage>
</organism>
<dbReference type="HAMAP" id="MF_00009">
    <property type="entry name" value="Endoribonucl_YbeY"/>
    <property type="match status" value="1"/>
</dbReference>
<keyword evidence="10" id="KW-1185">Reference proteome</keyword>
<evidence type="ECO:0000313" key="9">
    <source>
        <dbReference type="EMBL" id="RFU16857.1"/>
    </source>
</evidence>
<protein>
    <recommendedName>
        <fullName evidence="7">Endoribonuclease YbeY</fullName>
        <ecNumber evidence="7">3.1.-.-</ecNumber>
    </recommendedName>
</protein>
<comment type="caution">
    <text evidence="9">The sequence shown here is derived from an EMBL/GenBank/DDBJ whole genome shotgun (WGS) entry which is preliminary data.</text>
</comment>
<feature type="binding site" evidence="7">
    <location>
        <position position="112"/>
    </location>
    <ligand>
        <name>Zn(2+)</name>
        <dbReference type="ChEBI" id="CHEBI:29105"/>
        <note>catalytic</note>
    </ligand>
</feature>
<dbReference type="PANTHER" id="PTHR46986:SF1">
    <property type="entry name" value="ENDORIBONUCLEASE YBEY, CHLOROPLASTIC"/>
    <property type="match status" value="1"/>
</dbReference>
<comment type="similarity">
    <text evidence="1 7">Belongs to the endoribonuclease YbeY family.</text>
</comment>
<keyword evidence="5 7" id="KW-0378">Hydrolase</keyword>
<keyword evidence="6 7" id="KW-0862">Zinc</keyword>
<dbReference type="EC" id="3.1.-.-" evidence="7"/>
<evidence type="ECO:0000256" key="7">
    <source>
        <dbReference type="HAMAP-Rule" id="MF_00009"/>
    </source>
</evidence>
<keyword evidence="7" id="KW-0698">rRNA processing</keyword>
<keyword evidence="2 7" id="KW-0540">Nuclease</keyword>
<keyword evidence="3 7" id="KW-0479">Metal-binding</keyword>
<evidence type="ECO:0000256" key="3">
    <source>
        <dbReference type="ARBA" id="ARBA00022723"/>
    </source>
</evidence>
<feature type="binding site" evidence="7">
    <location>
        <position position="116"/>
    </location>
    <ligand>
        <name>Zn(2+)</name>
        <dbReference type="ChEBI" id="CHEBI:29105"/>
        <note>catalytic</note>
    </ligand>
</feature>
<feature type="compositionally biased region" description="Low complexity" evidence="8">
    <location>
        <begin position="174"/>
        <end position="186"/>
    </location>
</feature>
<dbReference type="GO" id="GO:0008270">
    <property type="term" value="F:zinc ion binding"/>
    <property type="evidence" value="ECO:0007669"/>
    <property type="project" value="UniProtKB-UniRule"/>
</dbReference>
<dbReference type="GO" id="GO:0004521">
    <property type="term" value="F:RNA endonuclease activity"/>
    <property type="evidence" value="ECO:0007669"/>
    <property type="project" value="UniProtKB-UniRule"/>
</dbReference>
<evidence type="ECO:0000256" key="4">
    <source>
        <dbReference type="ARBA" id="ARBA00022759"/>
    </source>
</evidence>
<dbReference type="GO" id="GO:0004222">
    <property type="term" value="F:metalloendopeptidase activity"/>
    <property type="evidence" value="ECO:0007669"/>
    <property type="project" value="InterPro"/>
</dbReference>
<dbReference type="EMBL" id="QVQT01000003">
    <property type="protein sequence ID" value="RFU16857.1"/>
    <property type="molecule type" value="Genomic_DNA"/>
</dbReference>
<dbReference type="InterPro" id="IPR002036">
    <property type="entry name" value="YbeY"/>
</dbReference>
<feature type="binding site" evidence="7">
    <location>
        <position position="122"/>
    </location>
    <ligand>
        <name>Zn(2+)</name>
        <dbReference type="ChEBI" id="CHEBI:29105"/>
        <note>catalytic</note>
    </ligand>
</feature>
<accession>A0A372IPI7</accession>
<dbReference type="OrthoDB" id="9807740at2"/>
<dbReference type="InterPro" id="IPR020549">
    <property type="entry name" value="YbeY_CS"/>
</dbReference>
<evidence type="ECO:0000256" key="8">
    <source>
        <dbReference type="SAM" id="MobiDB-lite"/>
    </source>
</evidence>
<dbReference type="NCBIfam" id="TIGR00043">
    <property type="entry name" value="rRNA maturation RNase YbeY"/>
    <property type="match status" value="1"/>
</dbReference>
<evidence type="ECO:0000313" key="10">
    <source>
        <dbReference type="Proteomes" id="UP000264702"/>
    </source>
</evidence>
<reference evidence="9 10" key="1">
    <citation type="submission" date="2018-08" db="EMBL/GenBank/DDBJ databases">
        <title>Acidipila sp. 4G-K13, an acidobacterium isolated from forest soil.</title>
        <authorList>
            <person name="Gao Z.-H."/>
            <person name="Qiu L.-H."/>
        </authorList>
    </citation>
    <scope>NUCLEOTIDE SEQUENCE [LARGE SCALE GENOMIC DNA]</scope>
    <source>
        <strain evidence="9 10">4G-K13</strain>
    </source>
</reference>
<proteinExistence type="inferred from homology"/>
<dbReference type="Gene3D" id="3.40.390.30">
    <property type="entry name" value="Metalloproteases ('zincins'), catalytic domain"/>
    <property type="match status" value="1"/>
</dbReference>
<keyword evidence="4 7" id="KW-0255">Endonuclease</keyword>
<dbReference type="Proteomes" id="UP000264702">
    <property type="component" value="Unassembled WGS sequence"/>
</dbReference>
<dbReference type="InterPro" id="IPR023091">
    <property type="entry name" value="MetalPrtase_cat_dom_sf_prd"/>
</dbReference>
<gene>
    <name evidence="7 9" type="primary">ybeY</name>
    <name evidence="9" type="ORF">D0Y96_08925</name>
</gene>
<dbReference type="GO" id="GO:0006364">
    <property type="term" value="P:rRNA processing"/>
    <property type="evidence" value="ECO:0007669"/>
    <property type="project" value="UniProtKB-UniRule"/>
</dbReference>
<comment type="subcellular location">
    <subcellularLocation>
        <location evidence="7">Cytoplasm</location>
    </subcellularLocation>
</comment>
<dbReference type="Pfam" id="PF02130">
    <property type="entry name" value="YbeY"/>
    <property type="match status" value="1"/>
</dbReference>
<comment type="cofactor">
    <cofactor evidence="7">
        <name>Zn(2+)</name>
        <dbReference type="ChEBI" id="CHEBI:29105"/>
    </cofactor>
    <text evidence="7">Binds 1 zinc ion.</text>
</comment>
<keyword evidence="7" id="KW-0690">Ribosome biogenesis</keyword>
<dbReference type="RefSeq" id="WP_117299026.1">
    <property type="nucleotide sequence ID" value="NZ_QVQT02000003.1"/>
</dbReference>
<comment type="function">
    <text evidence="7">Single strand-specific metallo-endoribonuclease involved in late-stage 70S ribosome quality control and in maturation of the 3' terminus of the 16S rRNA.</text>
</comment>
<dbReference type="PANTHER" id="PTHR46986">
    <property type="entry name" value="ENDORIBONUCLEASE YBEY, CHLOROPLASTIC"/>
    <property type="match status" value="1"/>
</dbReference>
<evidence type="ECO:0000256" key="5">
    <source>
        <dbReference type="ARBA" id="ARBA00022801"/>
    </source>
</evidence>
<evidence type="ECO:0000256" key="2">
    <source>
        <dbReference type="ARBA" id="ARBA00022722"/>
    </source>
</evidence>
<feature type="region of interest" description="Disordered" evidence="8">
    <location>
        <begin position="151"/>
        <end position="194"/>
    </location>
</feature>
<evidence type="ECO:0000256" key="1">
    <source>
        <dbReference type="ARBA" id="ARBA00010875"/>
    </source>
</evidence>
<name>A0A372IPI7_9BACT</name>
<sequence>MILIDPAIQTTFGRTLRRRELTAFLGQGTELAGLRGSVSLLLTGDAQIRRLNRDFRNKDKATDVLSFPAAEMPKGRAAAHAGDLAISVETAARQAEEQQHPLAAELKILILHGLLHLAGYDHEADNGQMARREALLRRRLGLTAGLIERAKNGAQGTGPGASIGKSSPGRRAQAKSGTAAKTAAVKKAVKGKRP</sequence>
<keyword evidence="7" id="KW-0963">Cytoplasm</keyword>
<dbReference type="GO" id="GO:0005737">
    <property type="term" value="C:cytoplasm"/>
    <property type="evidence" value="ECO:0007669"/>
    <property type="project" value="UniProtKB-SubCell"/>
</dbReference>
<dbReference type="PROSITE" id="PS01306">
    <property type="entry name" value="UPF0054"/>
    <property type="match status" value="1"/>
</dbReference>
<evidence type="ECO:0000256" key="6">
    <source>
        <dbReference type="ARBA" id="ARBA00022833"/>
    </source>
</evidence>
<dbReference type="SUPFAM" id="SSF55486">
    <property type="entry name" value="Metalloproteases ('zincins'), catalytic domain"/>
    <property type="match status" value="1"/>
</dbReference>
<dbReference type="AlphaFoldDB" id="A0A372IPI7"/>